<name>A0ABV6KTZ1_9BACI</name>
<dbReference type="RefSeq" id="WP_160548471.1">
    <property type="nucleotide sequence ID" value="NZ_JBHLUU010000112.1"/>
</dbReference>
<feature type="transmembrane region" description="Helical" evidence="1">
    <location>
        <begin position="9"/>
        <end position="26"/>
    </location>
</feature>
<sequence length="221" mass="26102">MIYFSTKRLFLIFFIIGIAALLLYINTIVNPSYNNDTYSLFVSIVCLSIATYTLTGLLGINRRIKQLEDKIWQEEFREENKEEIESMARKIRFSEANKVKPSLEETELKKFYQSMKTAEANWKCKRKNEHNLFELYMAKEHTLNVYKKITDIWSIFVLGYTAFYILNLSITDIPFLVFYLMVLVVFIALAIIGLKKSRQLQELRQELYPKVVTDLIKMVED</sequence>
<keyword evidence="3" id="KW-1185">Reference proteome</keyword>
<evidence type="ECO:0000313" key="2">
    <source>
        <dbReference type="EMBL" id="MFC0476799.1"/>
    </source>
</evidence>
<protein>
    <recommendedName>
        <fullName evidence="4">DUF4231 domain-containing protein</fullName>
    </recommendedName>
</protein>
<evidence type="ECO:0008006" key="4">
    <source>
        <dbReference type="Google" id="ProtNLM"/>
    </source>
</evidence>
<evidence type="ECO:0000313" key="3">
    <source>
        <dbReference type="Proteomes" id="UP001589738"/>
    </source>
</evidence>
<dbReference type="Proteomes" id="UP001589738">
    <property type="component" value="Unassembled WGS sequence"/>
</dbReference>
<reference evidence="2 3" key="1">
    <citation type="submission" date="2024-09" db="EMBL/GenBank/DDBJ databases">
        <authorList>
            <person name="Sun Q."/>
            <person name="Mori K."/>
        </authorList>
    </citation>
    <scope>NUCLEOTIDE SEQUENCE [LARGE SCALE GENOMIC DNA]</scope>
    <source>
        <strain evidence="2 3">CGMCC 1.9126</strain>
    </source>
</reference>
<organism evidence="2 3">
    <name type="scientific">Robertmurraya beringensis</name>
    <dbReference type="NCBI Taxonomy" id="641660"/>
    <lineage>
        <taxon>Bacteria</taxon>
        <taxon>Bacillati</taxon>
        <taxon>Bacillota</taxon>
        <taxon>Bacilli</taxon>
        <taxon>Bacillales</taxon>
        <taxon>Bacillaceae</taxon>
        <taxon>Robertmurraya</taxon>
    </lineage>
</organism>
<accession>A0ABV6KTZ1</accession>
<proteinExistence type="predicted"/>
<keyword evidence="1" id="KW-0472">Membrane</keyword>
<comment type="caution">
    <text evidence="2">The sequence shown here is derived from an EMBL/GenBank/DDBJ whole genome shotgun (WGS) entry which is preliminary data.</text>
</comment>
<dbReference type="EMBL" id="JBHLUU010000112">
    <property type="protein sequence ID" value="MFC0476799.1"/>
    <property type="molecule type" value="Genomic_DNA"/>
</dbReference>
<feature type="transmembrane region" description="Helical" evidence="1">
    <location>
        <begin position="152"/>
        <end position="170"/>
    </location>
</feature>
<feature type="transmembrane region" description="Helical" evidence="1">
    <location>
        <begin position="38"/>
        <end position="60"/>
    </location>
</feature>
<keyword evidence="1" id="KW-0812">Transmembrane</keyword>
<feature type="transmembrane region" description="Helical" evidence="1">
    <location>
        <begin position="176"/>
        <end position="194"/>
    </location>
</feature>
<gene>
    <name evidence="2" type="ORF">ACFFHF_16475</name>
</gene>
<keyword evidence="1" id="KW-1133">Transmembrane helix</keyword>
<evidence type="ECO:0000256" key="1">
    <source>
        <dbReference type="SAM" id="Phobius"/>
    </source>
</evidence>